<dbReference type="AlphaFoldDB" id="A0AB39LVT4"/>
<proteinExistence type="predicted"/>
<keyword evidence="1" id="KW-0732">Signal</keyword>
<dbReference type="InterPro" id="IPR013830">
    <property type="entry name" value="SGNH_hydro"/>
</dbReference>
<dbReference type="CDD" id="cd01833">
    <property type="entry name" value="XynB_like"/>
    <property type="match status" value="1"/>
</dbReference>
<dbReference type="GO" id="GO:0004622">
    <property type="term" value="F:phosphatidylcholine lysophospholipase activity"/>
    <property type="evidence" value="ECO:0007669"/>
    <property type="project" value="TreeGrafter"/>
</dbReference>
<evidence type="ECO:0000313" key="3">
    <source>
        <dbReference type="EMBL" id="XDP98003.1"/>
    </source>
</evidence>
<dbReference type="InterPro" id="IPR028994">
    <property type="entry name" value="Integrin_alpha_N"/>
</dbReference>
<dbReference type="InterPro" id="IPR051532">
    <property type="entry name" value="Ester_Hydrolysis_Enzymes"/>
</dbReference>
<reference evidence="3" key="1">
    <citation type="submission" date="2024-07" db="EMBL/GenBank/DDBJ databases">
        <authorList>
            <person name="Yu S.T."/>
        </authorList>
    </citation>
    <scope>NUCLEOTIDE SEQUENCE</scope>
    <source>
        <strain evidence="3">R02</strain>
    </source>
</reference>
<sequence>MRSTLCRVILTRRRSSGGAFLLVLVLSMALILAGSALPGVTQEAAAAEPGGCSAHATSFATAPVEEGTAALRLGCARDAGGLRSLASGDDDLVAALDFNPGSQPDLLHQQMRDMVGAIREDQADGLSLSRALTLNADRNSVGYYQEQDDGVSYDGSVHVVGNSLVMVVPAGDVSAAGFWDGFWKKFVTGLVATATAVAATALCLAAFAPGAAAAAPVCGAVAGALSGGVSELLSAALDGKPIDGEAWGAALGTAMWSALAGAFLGAFVSFASESAASLITNAQKTLRGWAVKLGNWANPLGYVADILNGNVVNRLLETIQRLNRGVGASDIHLRIMPLGDSITYGTGSSSGAGYRSTLYVHLNQQHRKVEYVGSQRSGPALSPIANEGHPGWLIKDIAGIADSVLTTYRPNVVLLHIGTNDMSNNVDPSGAPARLGSLIDQILRYDPGVTLLVSTIVPSSFPGTAERIATYNAAIPGVVEARRAAGKNVWLVDMDAVTTADLADGLHPNDRGYQKMAGAFYDGLVSAGQAGRIEGPDDGGAPGGGPVKGWIPQETIASGTFSGGTSTVVYADLDGDGRADHLKVNPDSSVQAWINGGPNPKEPTGGGDWLWYPQQTIASGVGTAGNTIRFADLNGDGRADYLKVNPDSSVQAWINGGPNPKEPTGGGDWLWYPQQTIASGVGTAGNTIRFADLNGDGRADYLKVNPDSSVQAWINGGPNPKEPTGGGDWLWYPQQTIASGVGTAGNTIRFADLNGDGRADYLKVNPDSSVQAWINGGPNPKEPTGGGDWLWYPQQTIASGVLVDGARIQFADLNNDGRADYLDVNPQNGATRAWINYG</sequence>
<name>A0AB39LVT4_9ACTN</name>
<protein>
    <submittedName>
        <fullName evidence="3">FG-GAP-like repeat-containing protein</fullName>
    </submittedName>
</protein>
<feature type="domain" description="SGNH hydrolase-type esterase" evidence="2">
    <location>
        <begin position="338"/>
        <end position="514"/>
    </location>
</feature>
<dbReference type="SUPFAM" id="SSF52266">
    <property type="entry name" value="SGNH hydrolase"/>
    <property type="match status" value="1"/>
</dbReference>
<dbReference type="Gene3D" id="3.40.50.1110">
    <property type="entry name" value="SGNH hydrolase"/>
    <property type="match status" value="1"/>
</dbReference>
<dbReference type="Pfam" id="PF13517">
    <property type="entry name" value="FG-GAP_3"/>
    <property type="match status" value="2"/>
</dbReference>
<dbReference type="InterPro" id="IPR013517">
    <property type="entry name" value="FG-GAP"/>
</dbReference>
<dbReference type="SUPFAM" id="SSF69318">
    <property type="entry name" value="Integrin alpha N-terminal domain"/>
    <property type="match status" value="1"/>
</dbReference>
<dbReference type="InterPro" id="IPR036514">
    <property type="entry name" value="SGNH_hydro_sf"/>
</dbReference>
<dbReference type="PANTHER" id="PTHR30383">
    <property type="entry name" value="THIOESTERASE 1/PROTEASE 1/LYSOPHOSPHOLIPASE L1"/>
    <property type="match status" value="1"/>
</dbReference>
<gene>
    <name evidence="3" type="ORF">AB5J57_32925</name>
</gene>
<dbReference type="EMBL" id="CP163429">
    <property type="protein sequence ID" value="XDP98003.1"/>
    <property type="molecule type" value="Genomic_DNA"/>
</dbReference>
<accession>A0AB39LVT4</accession>
<evidence type="ECO:0000256" key="1">
    <source>
        <dbReference type="ARBA" id="ARBA00022729"/>
    </source>
</evidence>
<dbReference type="Pfam" id="PF13472">
    <property type="entry name" value="Lipase_GDSL_2"/>
    <property type="match status" value="1"/>
</dbReference>
<evidence type="ECO:0000259" key="2">
    <source>
        <dbReference type="Pfam" id="PF13472"/>
    </source>
</evidence>
<dbReference type="RefSeq" id="WP_369161415.1">
    <property type="nucleotide sequence ID" value="NZ_CP163429.1"/>
</dbReference>
<organism evidence="3">
    <name type="scientific">Streptomyces sp. R02</name>
    <dbReference type="NCBI Taxonomy" id="3238623"/>
    <lineage>
        <taxon>Bacteria</taxon>
        <taxon>Bacillati</taxon>
        <taxon>Actinomycetota</taxon>
        <taxon>Actinomycetes</taxon>
        <taxon>Kitasatosporales</taxon>
        <taxon>Streptomycetaceae</taxon>
        <taxon>Streptomyces</taxon>
    </lineage>
</organism>
<dbReference type="PANTHER" id="PTHR30383:SF5">
    <property type="entry name" value="SGNH HYDROLASE-TYPE ESTERASE DOMAIN-CONTAINING PROTEIN"/>
    <property type="match status" value="1"/>
</dbReference>